<feature type="transmembrane region" description="Helical" evidence="2">
    <location>
        <begin position="79"/>
        <end position="103"/>
    </location>
</feature>
<protein>
    <recommendedName>
        <fullName evidence="5">DUF4328 domain-containing protein</fullName>
    </recommendedName>
</protein>
<accession>A0ABP5YS80</accession>
<keyword evidence="2" id="KW-0812">Transmembrane</keyword>
<feature type="transmembrane region" description="Helical" evidence="2">
    <location>
        <begin position="179"/>
        <end position="200"/>
    </location>
</feature>
<keyword evidence="4" id="KW-1185">Reference proteome</keyword>
<sequence>MGDRGLNRTTDAGEPMSVAPVVPDDRPRRVEQPRLRRPALWSLGLGAASLVALSVYAFLPPEKLQLSSGSAESGWTVNLAAALFVAAGCVACVWLVRLQWLLGRAGRVPSVSSDLGLWIMWGIPLLSWVLPVMRISRWDKAIHGHRSWTPIAWAVLWVPFSAQLRGSRPPGVTPDPTDAWGFVALNVATFALWAATVLRLTRGAEVVAHQTGADA</sequence>
<evidence type="ECO:0000313" key="4">
    <source>
        <dbReference type="Proteomes" id="UP001500730"/>
    </source>
</evidence>
<dbReference type="Proteomes" id="UP001500730">
    <property type="component" value="Unassembled WGS sequence"/>
</dbReference>
<feature type="region of interest" description="Disordered" evidence="1">
    <location>
        <begin position="1"/>
        <end position="24"/>
    </location>
</feature>
<dbReference type="EMBL" id="BAAARE010000010">
    <property type="protein sequence ID" value="GAA2485759.1"/>
    <property type="molecule type" value="Genomic_DNA"/>
</dbReference>
<comment type="caution">
    <text evidence="3">The sequence shown here is derived from an EMBL/GenBank/DDBJ whole genome shotgun (WGS) entry which is preliminary data.</text>
</comment>
<evidence type="ECO:0008006" key="5">
    <source>
        <dbReference type="Google" id="ProtNLM"/>
    </source>
</evidence>
<keyword evidence="2" id="KW-1133">Transmembrane helix</keyword>
<feature type="transmembrane region" description="Helical" evidence="2">
    <location>
        <begin position="38"/>
        <end position="59"/>
    </location>
</feature>
<proteinExistence type="predicted"/>
<feature type="transmembrane region" description="Helical" evidence="2">
    <location>
        <begin position="115"/>
        <end position="133"/>
    </location>
</feature>
<name>A0ABP5YS80_9MICO</name>
<evidence type="ECO:0000256" key="1">
    <source>
        <dbReference type="SAM" id="MobiDB-lite"/>
    </source>
</evidence>
<gene>
    <name evidence="3" type="ORF">GCM10009858_24620</name>
</gene>
<organism evidence="3 4">
    <name type="scientific">Terrabacter carboxydivorans</name>
    <dbReference type="NCBI Taxonomy" id="619730"/>
    <lineage>
        <taxon>Bacteria</taxon>
        <taxon>Bacillati</taxon>
        <taxon>Actinomycetota</taxon>
        <taxon>Actinomycetes</taxon>
        <taxon>Micrococcales</taxon>
        <taxon>Intrasporangiaceae</taxon>
        <taxon>Terrabacter</taxon>
    </lineage>
</organism>
<keyword evidence="2" id="KW-0472">Membrane</keyword>
<evidence type="ECO:0000256" key="2">
    <source>
        <dbReference type="SAM" id="Phobius"/>
    </source>
</evidence>
<reference evidence="4" key="1">
    <citation type="journal article" date="2019" name="Int. J. Syst. Evol. Microbiol.">
        <title>The Global Catalogue of Microorganisms (GCM) 10K type strain sequencing project: providing services to taxonomists for standard genome sequencing and annotation.</title>
        <authorList>
            <consortium name="The Broad Institute Genomics Platform"/>
            <consortium name="The Broad Institute Genome Sequencing Center for Infectious Disease"/>
            <person name="Wu L."/>
            <person name="Ma J."/>
        </authorList>
    </citation>
    <scope>NUCLEOTIDE SEQUENCE [LARGE SCALE GENOMIC DNA]</scope>
    <source>
        <strain evidence="4">JCM 16259</strain>
    </source>
</reference>
<evidence type="ECO:0000313" key="3">
    <source>
        <dbReference type="EMBL" id="GAA2485759.1"/>
    </source>
</evidence>